<feature type="transmembrane region" description="Helical" evidence="2">
    <location>
        <begin position="6"/>
        <end position="26"/>
    </location>
</feature>
<dbReference type="SUPFAM" id="SSF58100">
    <property type="entry name" value="Bacterial hemolysins"/>
    <property type="match status" value="1"/>
</dbReference>
<reference evidence="3 4" key="1">
    <citation type="submission" date="2023-10" db="EMBL/GenBank/DDBJ databases">
        <authorList>
            <person name="Botero Cardona J."/>
        </authorList>
    </citation>
    <scope>NUCLEOTIDE SEQUENCE [LARGE SCALE GENOMIC DNA]</scope>
    <source>
        <strain evidence="3 4">R-55214</strain>
    </source>
</reference>
<evidence type="ECO:0000313" key="3">
    <source>
        <dbReference type="EMBL" id="CAK1251347.1"/>
    </source>
</evidence>
<protein>
    <submittedName>
        <fullName evidence="3">Uncharacterized protein</fullName>
    </submittedName>
</protein>
<sequence length="91" mass="10645">MHWSWTFFNQIVPTISSIGGFLYIFYKVAKSDITEPLREQNAKLTNSIDRLNDTILSMKKDVDNLDEKLDDHEKRITIMETTVKTITHVDE</sequence>
<keyword evidence="2" id="KW-1133">Transmembrane helix</keyword>
<keyword evidence="4" id="KW-1185">Reference proteome</keyword>
<organism evidence="3 4">
    <name type="scientific">Fructobacillus evanidus</name>
    <dbReference type="NCBI Taxonomy" id="3064281"/>
    <lineage>
        <taxon>Bacteria</taxon>
        <taxon>Bacillati</taxon>
        <taxon>Bacillota</taxon>
        <taxon>Bacilli</taxon>
        <taxon>Lactobacillales</taxon>
        <taxon>Lactobacillaceae</taxon>
        <taxon>Fructobacillus</taxon>
    </lineage>
</organism>
<dbReference type="Proteomes" id="UP001314166">
    <property type="component" value="Unassembled WGS sequence"/>
</dbReference>
<dbReference type="RefSeq" id="WP_338344526.1">
    <property type="nucleotide sequence ID" value="NZ_CAUZLM010000008.1"/>
</dbReference>
<keyword evidence="2" id="KW-0472">Membrane</keyword>
<accession>A0ABN9YX97</accession>
<name>A0ABN9YX97_9LACO</name>
<evidence type="ECO:0000256" key="1">
    <source>
        <dbReference type="SAM" id="Coils"/>
    </source>
</evidence>
<feature type="coiled-coil region" evidence="1">
    <location>
        <begin position="41"/>
        <end position="82"/>
    </location>
</feature>
<proteinExistence type="predicted"/>
<evidence type="ECO:0000256" key="2">
    <source>
        <dbReference type="SAM" id="Phobius"/>
    </source>
</evidence>
<keyword evidence="1" id="KW-0175">Coiled coil</keyword>
<comment type="caution">
    <text evidence="3">The sequence shown here is derived from an EMBL/GenBank/DDBJ whole genome shotgun (WGS) entry which is preliminary data.</text>
</comment>
<keyword evidence="2" id="KW-0812">Transmembrane</keyword>
<evidence type="ECO:0000313" key="4">
    <source>
        <dbReference type="Proteomes" id="UP001314166"/>
    </source>
</evidence>
<gene>
    <name evidence="3" type="ORF">R55214_HHFBAMCI_01328</name>
</gene>
<dbReference type="Gene3D" id="1.20.5.340">
    <property type="match status" value="1"/>
</dbReference>
<dbReference type="EMBL" id="CAUZMB010000009">
    <property type="protein sequence ID" value="CAK1251347.1"/>
    <property type="molecule type" value="Genomic_DNA"/>
</dbReference>